<sequence>MFVCGQVTGRRQNEKTAPGAAMMHRHGRGAVWRRCAIEASSGGGRGAPLGRAQVAAHHRSGQSSVLNDLSRRTFLQHILAALLAVTLAPKATVAQVPSTGFSGQRPAARHAVASLPQNLESLYEQAQKLARNSKYDEALRLYSTVIEQAPDYALAYGNRGNVNVALGQYAEALNDYNEAIALAEAPSAPRDRELWVTYWNRGALHRQLQHPSDAIRDYDRAIALRPGEPLLWVNRAVVYLEQHDYAAALRDYQHAVEQRGGQVEPFWLDYALVLYQCDRAPDAVGILRRMAVSRSLGNSDDVKAALAVLLHALGAVADAETVWSGVQRPRPYQNLDFLRSERHWPPRALEAAAQFHRLEAGSATASR</sequence>
<organism evidence="4 5">
    <name type="scientific">Cyanidium caldarium</name>
    <name type="common">Red alga</name>
    <dbReference type="NCBI Taxonomy" id="2771"/>
    <lineage>
        <taxon>Eukaryota</taxon>
        <taxon>Rhodophyta</taxon>
        <taxon>Bangiophyceae</taxon>
        <taxon>Cyanidiales</taxon>
        <taxon>Cyanidiaceae</taxon>
        <taxon>Cyanidium</taxon>
    </lineage>
</organism>
<dbReference type="Pfam" id="PF13371">
    <property type="entry name" value="TPR_9"/>
    <property type="match status" value="1"/>
</dbReference>
<dbReference type="EMBL" id="JANCYW010000018">
    <property type="protein sequence ID" value="KAK4538523.1"/>
    <property type="molecule type" value="Genomic_DNA"/>
</dbReference>
<proteinExistence type="predicted"/>
<feature type="repeat" description="TPR" evidence="3">
    <location>
        <begin position="195"/>
        <end position="228"/>
    </location>
</feature>
<name>A0AAV9J2E4_CYACA</name>
<dbReference type="Pfam" id="PF13432">
    <property type="entry name" value="TPR_16"/>
    <property type="match status" value="1"/>
</dbReference>
<comment type="caution">
    <text evidence="4">The sequence shown here is derived from an EMBL/GenBank/DDBJ whole genome shotgun (WGS) entry which is preliminary data.</text>
</comment>
<dbReference type="PROSITE" id="PS50005">
    <property type="entry name" value="TPR"/>
    <property type="match status" value="3"/>
</dbReference>
<evidence type="ECO:0000256" key="2">
    <source>
        <dbReference type="ARBA" id="ARBA00022803"/>
    </source>
</evidence>
<evidence type="ECO:0000256" key="1">
    <source>
        <dbReference type="ARBA" id="ARBA00022737"/>
    </source>
</evidence>
<keyword evidence="5" id="KW-1185">Reference proteome</keyword>
<dbReference type="PANTHER" id="PTHR44858:SF1">
    <property type="entry name" value="UDP-N-ACETYLGLUCOSAMINE--PEPTIDE N-ACETYLGLUCOSAMINYLTRANSFERASE SPINDLY-RELATED"/>
    <property type="match status" value="1"/>
</dbReference>
<dbReference type="AlphaFoldDB" id="A0AAV9J2E4"/>
<dbReference type="Gene3D" id="1.25.40.10">
    <property type="entry name" value="Tetratricopeptide repeat domain"/>
    <property type="match status" value="2"/>
</dbReference>
<accession>A0AAV9J2E4</accession>
<protein>
    <recommendedName>
        <fullName evidence="6">Tetratricopeptide repeat protein</fullName>
    </recommendedName>
</protein>
<dbReference type="InterPro" id="IPR011990">
    <property type="entry name" value="TPR-like_helical_dom_sf"/>
</dbReference>
<dbReference type="PANTHER" id="PTHR44858">
    <property type="entry name" value="TETRATRICOPEPTIDE REPEAT PROTEIN 6"/>
    <property type="match status" value="1"/>
</dbReference>
<dbReference type="Proteomes" id="UP001301350">
    <property type="component" value="Unassembled WGS sequence"/>
</dbReference>
<reference evidence="4 5" key="1">
    <citation type="submission" date="2022-07" db="EMBL/GenBank/DDBJ databases">
        <title>Genome-wide signatures of adaptation to extreme environments.</title>
        <authorList>
            <person name="Cho C.H."/>
            <person name="Yoon H.S."/>
        </authorList>
    </citation>
    <scope>NUCLEOTIDE SEQUENCE [LARGE SCALE GENOMIC DNA]</scope>
    <source>
        <strain evidence="4 5">DBV 063 E5</strain>
    </source>
</reference>
<keyword evidence="2 3" id="KW-0802">TPR repeat</keyword>
<dbReference type="SUPFAM" id="SSF48452">
    <property type="entry name" value="TPR-like"/>
    <property type="match status" value="1"/>
</dbReference>
<gene>
    <name evidence="4" type="ORF">CDCA_CDCA18G4548</name>
</gene>
<evidence type="ECO:0000313" key="5">
    <source>
        <dbReference type="Proteomes" id="UP001301350"/>
    </source>
</evidence>
<evidence type="ECO:0008006" key="6">
    <source>
        <dbReference type="Google" id="ProtNLM"/>
    </source>
</evidence>
<dbReference type="InterPro" id="IPR050498">
    <property type="entry name" value="Ycf3"/>
</dbReference>
<feature type="repeat" description="TPR" evidence="3">
    <location>
        <begin position="119"/>
        <end position="152"/>
    </location>
</feature>
<dbReference type="SMART" id="SM00028">
    <property type="entry name" value="TPR"/>
    <property type="match status" value="4"/>
</dbReference>
<keyword evidence="1" id="KW-0677">Repeat</keyword>
<feature type="repeat" description="TPR" evidence="3">
    <location>
        <begin position="153"/>
        <end position="186"/>
    </location>
</feature>
<evidence type="ECO:0000313" key="4">
    <source>
        <dbReference type="EMBL" id="KAK4538523.1"/>
    </source>
</evidence>
<dbReference type="InterPro" id="IPR019734">
    <property type="entry name" value="TPR_rpt"/>
</dbReference>
<evidence type="ECO:0000256" key="3">
    <source>
        <dbReference type="PROSITE-ProRule" id="PRU00339"/>
    </source>
</evidence>